<dbReference type="RefSeq" id="WP_149776413.1">
    <property type="nucleotide sequence ID" value="NZ_FQVK01000017.1"/>
</dbReference>
<proteinExistence type="predicted"/>
<dbReference type="EMBL" id="FQVK01000017">
    <property type="protein sequence ID" value="SHF10350.1"/>
    <property type="molecule type" value="Genomic_DNA"/>
</dbReference>
<accession>A0A1M4YX88</accession>
<evidence type="ECO:0000313" key="3">
    <source>
        <dbReference type="Proteomes" id="UP000325134"/>
    </source>
</evidence>
<evidence type="ECO:0000313" key="2">
    <source>
        <dbReference type="EMBL" id="SHF10350.1"/>
    </source>
</evidence>
<name>A0A1M4YX88_9RHOB</name>
<keyword evidence="3" id="KW-1185">Reference proteome</keyword>
<organism evidence="2 3">
    <name type="scientific">Ruegeria intermedia</name>
    <dbReference type="NCBI Taxonomy" id="996115"/>
    <lineage>
        <taxon>Bacteria</taxon>
        <taxon>Pseudomonadati</taxon>
        <taxon>Pseudomonadota</taxon>
        <taxon>Alphaproteobacteria</taxon>
        <taxon>Rhodobacterales</taxon>
        <taxon>Roseobacteraceae</taxon>
        <taxon>Ruegeria</taxon>
    </lineage>
</organism>
<evidence type="ECO:0000256" key="1">
    <source>
        <dbReference type="SAM" id="MobiDB-lite"/>
    </source>
</evidence>
<dbReference type="OrthoDB" id="7709324at2"/>
<dbReference type="AlphaFoldDB" id="A0A1M4YX88"/>
<gene>
    <name evidence="2" type="ORF">SAMN05444279_11725</name>
</gene>
<feature type="compositionally biased region" description="Low complexity" evidence="1">
    <location>
        <begin position="24"/>
        <end position="33"/>
    </location>
</feature>
<sequence length="90" mass="10010">MVTKAELEKQVTELKRQLEERSEQAPAQAAPEADTMDTTSDLSEKLSETLDEWAGELDDVLTELDSLPHKKAILFALGVFALGYMMGRAR</sequence>
<feature type="compositionally biased region" description="Basic and acidic residues" evidence="1">
    <location>
        <begin position="14"/>
        <end position="23"/>
    </location>
</feature>
<feature type="region of interest" description="Disordered" evidence="1">
    <location>
        <begin position="14"/>
        <end position="43"/>
    </location>
</feature>
<dbReference type="Proteomes" id="UP000325134">
    <property type="component" value="Unassembled WGS sequence"/>
</dbReference>
<reference evidence="2 3" key="1">
    <citation type="submission" date="2016-11" db="EMBL/GenBank/DDBJ databases">
        <authorList>
            <person name="Varghese N."/>
            <person name="Submissions S."/>
        </authorList>
    </citation>
    <scope>NUCLEOTIDE SEQUENCE [LARGE SCALE GENOMIC DNA]</scope>
    <source>
        <strain evidence="2 3">DSM 29341</strain>
    </source>
</reference>
<protein>
    <submittedName>
        <fullName evidence="2">Uncharacterized protein</fullName>
    </submittedName>
</protein>